<name>A0A0P0GFZ4_9BACE</name>
<evidence type="ECO:0000313" key="3">
    <source>
        <dbReference type="Proteomes" id="UP000061809"/>
    </source>
</evidence>
<keyword evidence="2" id="KW-0808">Transferase</keyword>
<dbReference type="RefSeq" id="WP_029427229.1">
    <property type="nucleotide sequence ID" value="NZ_CP012801.1"/>
</dbReference>
<dbReference type="PANTHER" id="PTHR12526:SF630">
    <property type="entry name" value="GLYCOSYLTRANSFERASE"/>
    <property type="match status" value="1"/>
</dbReference>
<dbReference type="Pfam" id="PF00534">
    <property type="entry name" value="Glycos_transf_1"/>
    <property type="match status" value="1"/>
</dbReference>
<feature type="domain" description="Glycosyl transferase family 1" evidence="1">
    <location>
        <begin position="178"/>
        <end position="334"/>
    </location>
</feature>
<gene>
    <name evidence="2" type="primary">pimB_3</name>
    <name evidence="2" type="ORF">BcellWH2_03954</name>
</gene>
<dbReference type="InterPro" id="IPR001296">
    <property type="entry name" value="Glyco_trans_1"/>
</dbReference>
<dbReference type="EMBL" id="CP012801">
    <property type="protein sequence ID" value="ALJ61174.1"/>
    <property type="molecule type" value="Genomic_DNA"/>
</dbReference>
<dbReference type="AlphaFoldDB" id="A0A0P0GFZ4"/>
<dbReference type="SUPFAM" id="SSF53756">
    <property type="entry name" value="UDP-Glycosyltransferase/glycogen phosphorylase"/>
    <property type="match status" value="1"/>
</dbReference>
<reference evidence="2 3" key="1">
    <citation type="journal article" date="2015" name="Science">
        <title>Genetic determinants of in vivo fitness and diet responsiveness in multiple human gut Bacteroides.</title>
        <authorList>
            <person name="Wu M."/>
            <person name="McNulty N.P."/>
            <person name="Rodionov D.A."/>
            <person name="Khoroshkin M.S."/>
            <person name="Griffin N.W."/>
            <person name="Cheng J."/>
            <person name="Latreille P."/>
            <person name="Kerstetter R.A."/>
            <person name="Terrapon N."/>
            <person name="Henrissat B."/>
            <person name="Osterman A.L."/>
            <person name="Gordon J.I."/>
        </authorList>
    </citation>
    <scope>NUCLEOTIDE SEQUENCE [LARGE SCALE GENOMIC DNA]</scope>
    <source>
        <strain evidence="2 3">WH2</strain>
    </source>
</reference>
<dbReference type="Proteomes" id="UP000061809">
    <property type="component" value="Chromosome"/>
</dbReference>
<dbReference type="GO" id="GO:0016757">
    <property type="term" value="F:glycosyltransferase activity"/>
    <property type="evidence" value="ECO:0007669"/>
    <property type="project" value="UniProtKB-KW"/>
</dbReference>
<dbReference type="EC" id="2.4.1.57" evidence="2"/>
<dbReference type="KEGG" id="bcel:BcellWH2_03954"/>
<dbReference type="CDD" id="cd03801">
    <property type="entry name" value="GT4_PimA-like"/>
    <property type="match status" value="1"/>
</dbReference>
<evidence type="ECO:0000259" key="1">
    <source>
        <dbReference type="Pfam" id="PF00534"/>
    </source>
</evidence>
<dbReference type="Gene3D" id="3.40.50.2000">
    <property type="entry name" value="Glycogen Phosphorylase B"/>
    <property type="match status" value="2"/>
</dbReference>
<evidence type="ECO:0000313" key="2">
    <source>
        <dbReference type="EMBL" id="ALJ61174.1"/>
    </source>
</evidence>
<sequence length="342" mass="38945">MDNILFFHPQNDFSGSTRVLANVIETEYIGRKISVITLNRSEGFLSMLSNVQIIPIRLLLLKGRKIPIVTSVAWRIYACWLSCWYGWNFDVFYINTILPYYAAVVGCLYRKQVIFHIHEKFLVRSLGIRCAEYVFRNVPAKHIFVSQYVKQKYSPLRGCEDIVKYNKLSPSFLSEIQFVPIEQRKRNTILMMSSLSKAKGLLTFIEVAQRMPHFSFCLVISANKESIVDFFDCDIPANVKLVSVQRNVHPFLRTSDLILNLSIPSLCIETFGMTILEAMAYGLPAIVPNVGGPAEVVIDGYNGYCIDVTNVALIIKTIGDMLDESEYRRLAENALIRLGNFV</sequence>
<keyword evidence="2" id="KW-0328">Glycosyltransferase</keyword>
<dbReference type="PANTHER" id="PTHR12526">
    <property type="entry name" value="GLYCOSYLTRANSFERASE"/>
    <property type="match status" value="1"/>
</dbReference>
<dbReference type="PATRIC" id="fig|246787.4.peg.4092"/>
<organism evidence="2 3">
    <name type="scientific">Bacteroides cellulosilyticus</name>
    <dbReference type="NCBI Taxonomy" id="246787"/>
    <lineage>
        <taxon>Bacteria</taxon>
        <taxon>Pseudomonadati</taxon>
        <taxon>Bacteroidota</taxon>
        <taxon>Bacteroidia</taxon>
        <taxon>Bacteroidales</taxon>
        <taxon>Bacteroidaceae</taxon>
        <taxon>Bacteroides</taxon>
    </lineage>
</organism>
<protein>
    <submittedName>
        <fullName evidence="2">GDP-mannose-dependent alpha-(1-6)-phosphatidylinositol monomannoside mannosyltransferase</fullName>
        <ecNumber evidence="2">2.4.1.57</ecNumber>
    </submittedName>
</protein>
<accession>A0A0P0GFZ4</accession>
<proteinExistence type="predicted"/>